<dbReference type="AlphaFoldDB" id="A0A1H6AAF8"/>
<evidence type="ECO:0000256" key="1">
    <source>
        <dbReference type="ARBA" id="ARBA00005532"/>
    </source>
</evidence>
<protein>
    <recommendedName>
        <fullName evidence="2 5">Elongation factor Ts</fullName>
        <shortName evidence="5">EF-Ts</shortName>
    </recommendedName>
</protein>
<dbReference type="InterPro" id="IPR009060">
    <property type="entry name" value="UBA-like_sf"/>
</dbReference>
<feature type="region of interest" description="Involved in Mg(2+) ion dislocation from EF-Tu" evidence="5">
    <location>
        <begin position="87"/>
        <end position="90"/>
    </location>
</feature>
<keyword evidence="4 5" id="KW-0648">Protein biosynthesis</keyword>
<dbReference type="RefSeq" id="WP_103933894.1">
    <property type="nucleotide sequence ID" value="NZ_FNVA01000005.1"/>
</dbReference>
<dbReference type="OrthoDB" id="9808348at2"/>
<dbReference type="HAMAP" id="MF_00050">
    <property type="entry name" value="EF_Ts"/>
    <property type="match status" value="1"/>
</dbReference>
<evidence type="ECO:0000256" key="4">
    <source>
        <dbReference type="ARBA" id="ARBA00022917"/>
    </source>
</evidence>
<dbReference type="InterPro" id="IPR014039">
    <property type="entry name" value="Transl_elong_EFTs/EF1B_dimer"/>
</dbReference>
<dbReference type="Proteomes" id="UP000236728">
    <property type="component" value="Unassembled WGS sequence"/>
</dbReference>
<proteinExistence type="inferred from homology"/>
<dbReference type="InterPro" id="IPR036402">
    <property type="entry name" value="EF-Ts_dimer_sf"/>
</dbReference>
<sequence length="221" mass="24160">MSTTETVKISAAQVKELREKSGAPMGDCKKALEEARGDMENAFVVLRKRGMASAAKKASRTTNEGAVGTYIHAGGKIGVMLELNCESDFVARTDDFQTLLKDIAMHIAAVDPRFVGKDEVTPEDIEKEKEIYRAQAAASGKPANIIEKMLEGKMSKFYEEVCLLEQPFIKEQSLTIQQLIAQKIAKMGENISVKRFARFKVGDPNFTVAAAKVVAPTEAAE</sequence>
<comment type="function">
    <text evidence="5">Associates with the EF-Tu.GDP complex and induces the exchange of GDP to GTP. It remains bound to the aminoacyl-tRNA.EF-Tu.GTP complex up to the GTP hydrolysis stage on the ribosome.</text>
</comment>
<organism evidence="7 8">
    <name type="scientific">Bryocella elongata</name>
    <dbReference type="NCBI Taxonomy" id="863522"/>
    <lineage>
        <taxon>Bacteria</taxon>
        <taxon>Pseudomonadati</taxon>
        <taxon>Acidobacteriota</taxon>
        <taxon>Terriglobia</taxon>
        <taxon>Terriglobales</taxon>
        <taxon>Acidobacteriaceae</taxon>
        <taxon>Bryocella</taxon>
    </lineage>
</organism>
<keyword evidence="3 5" id="KW-0251">Elongation factor</keyword>
<comment type="similarity">
    <text evidence="1 5">Belongs to the EF-Ts family.</text>
</comment>
<evidence type="ECO:0000256" key="5">
    <source>
        <dbReference type="HAMAP-Rule" id="MF_00050"/>
    </source>
</evidence>
<dbReference type="Gene3D" id="3.30.479.20">
    <property type="entry name" value="Elongation factor Ts, dimerisation domain"/>
    <property type="match status" value="1"/>
</dbReference>
<keyword evidence="5" id="KW-0963">Cytoplasm</keyword>
<evidence type="ECO:0000313" key="7">
    <source>
        <dbReference type="EMBL" id="SEG45739.1"/>
    </source>
</evidence>
<dbReference type="Gene3D" id="1.10.286.20">
    <property type="match status" value="1"/>
</dbReference>
<evidence type="ECO:0000256" key="2">
    <source>
        <dbReference type="ARBA" id="ARBA00016956"/>
    </source>
</evidence>
<dbReference type="PANTHER" id="PTHR11741:SF0">
    <property type="entry name" value="ELONGATION FACTOR TS, MITOCHONDRIAL"/>
    <property type="match status" value="1"/>
</dbReference>
<evidence type="ECO:0000313" key="8">
    <source>
        <dbReference type="Proteomes" id="UP000236728"/>
    </source>
</evidence>
<comment type="subcellular location">
    <subcellularLocation>
        <location evidence="5">Cytoplasm</location>
    </subcellularLocation>
</comment>
<accession>A0A1H6AAF8</accession>
<dbReference type="NCBIfam" id="TIGR00116">
    <property type="entry name" value="tsf"/>
    <property type="match status" value="1"/>
</dbReference>
<dbReference type="FunFam" id="1.10.8.10:FF:000001">
    <property type="entry name" value="Elongation factor Ts"/>
    <property type="match status" value="1"/>
</dbReference>
<dbReference type="GO" id="GO:0003746">
    <property type="term" value="F:translation elongation factor activity"/>
    <property type="evidence" value="ECO:0007669"/>
    <property type="project" value="UniProtKB-UniRule"/>
</dbReference>
<dbReference type="Pfam" id="PF00889">
    <property type="entry name" value="EF_TS"/>
    <property type="match status" value="1"/>
</dbReference>
<keyword evidence="8" id="KW-1185">Reference proteome</keyword>
<name>A0A1H6AAF8_9BACT</name>
<evidence type="ECO:0000259" key="6">
    <source>
        <dbReference type="Pfam" id="PF00889"/>
    </source>
</evidence>
<reference evidence="7 8" key="1">
    <citation type="submission" date="2016-10" db="EMBL/GenBank/DDBJ databases">
        <authorList>
            <person name="de Groot N.N."/>
        </authorList>
    </citation>
    <scope>NUCLEOTIDE SEQUENCE [LARGE SCALE GENOMIC DNA]</scope>
    <source>
        <strain evidence="7 8">DSM 22489</strain>
    </source>
</reference>
<dbReference type="Gene3D" id="1.10.8.10">
    <property type="entry name" value="DNA helicase RuvA subunit, C-terminal domain"/>
    <property type="match status" value="1"/>
</dbReference>
<dbReference type="SUPFAM" id="SSF54713">
    <property type="entry name" value="Elongation factor Ts (EF-Ts), dimerisation domain"/>
    <property type="match status" value="1"/>
</dbReference>
<evidence type="ECO:0000256" key="3">
    <source>
        <dbReference type="ARBA" id="ARBA00022768"/>
    </source>
</evidence>
<gene>
    <name evidence="5" type="primary">tsf</name>
    <name evidence="7" type="ORF">SAMN05421819_3034</name>
</gene>
<dbReference type="SUPFAM" id="SSF46934">
    <property type="entry name" value="UBA-like"/>
    <property type="match status" value="1"/>
</dbReference>
<dbReference type="EMBL" id="FNVA01000005">
    <property type="protein sequence ID" value="SEG45739.1"/>
    <property type="molecule type" value="Genomic_DNA"/>
</dbReference>
<dbReference type="InterPro" id="IPR001816">
    <property type="entry name" value="Transl_elong_EFTs/EF1B"/>
</dbReference>
<dbReference type="CDD" id="cd14275">
    <property type="entry name" value="UBA_EF-Ts"/>
    <property type="match status" value="1"/>
</dbReference>
<dbReference type="FunFam" id="1.10.286.20:FF:000001">
    <property type="entry name" value="Elongation factor Ts"/>
    <property type="match status" value="1"/>
</dbReference>
<feature type="domain" description="Translation elongation factor EFTs/EF1B dimerisation" evidence="6">
    <location>
        <begin position="58"/>
        <end position="202"/>
    </location>
</feature>
<dbReference type="GO" id="GO:0005737">
    <property type="term" value="C:cytoplasm"/>
    <property type="evidence" value="ECO:0007669"/>
    <property type="project" value="UniProtKB-SubCell"/>
</dbReference>
<dbReference type="PANTHER" id="PTHR11741">
    <property type="entry name" value="ELONGATION FACTOR TS"/>
    <property type="match status" value="1"/>
</dbReference>